<dbReference type="GO" id="GO:0006265">
    <property type="term" value="P:DNA topological change"/>
    <property type="evidence" value="ECO:0007669"/>
    <property type="project" value="InterPro"/>
</dbReference>
<dbReference type="GO" id="GO:0003677">
    <property type="term" value="F:DNA binding"/>
    <property type="evidence" value="ECO:0007669"/>
    <property type="project" value="UniProtKB-KW"/>
</dbReference>
<dbReference type="Pfam" id="PF01131">
    <property type="entry name" value="Topoisom_bac"/>
    <property type="match status" value="1"/>
</dbReference>
<sequence>MIGILTEKPSAARNFAKALGARKSGSCFTGTFQGEPFLIVHSVGHLYGLVDPRYQVPDAFSGIYGSWDISNLPWDESIFSWRKEAFPKTKDVVTSIKNALSDCSEVVIATDNDPSGEGDLLATEILLENHIVPAKFSRMHFTDEAPATLQKSFIDRSTIPVLTDNPEYRKGLYRERFDFLSMQHTRIATYFSAGNPLRQGRLKSVMVRMVGQQLDAVKSYVRVPYFQTRFKDEHGNVYASPKETLYKTKEEVPIDNYHPSKVAVDSVTTKHTVPPKLLDLAGLSSILSTKGIKASEVLQTYQNLYEHQIVSYPRTEDKTITPEQFNEMLPLIHQIASIVGVDSSLLTHMQMRKTHVKNGGTHGANRPGTTVPSSLEALRSYGSCASLIYEILAKNFLAMFAEDYIYEQEKGHLVDYPDFVGKTNIPKSMGFKQIFNDGDDKDDTTGTHLGTEASPSIFEGYPKPPQKPTMKWLMKQLEQYDVGTGATRTSIYADVTNQKGGKSKCPLLTETKGKINMTHEGEISYHLIEGTHIADVKTTEAMQQCMRDIAAGKVSVEEKLHEMQKIVKDDITIISQNAKAMNLKPKESAKTIPGVWNGVNVAIRAKWVSHIWTEEEAKALFAGEEVCVYGLQGKDGKTYDVKGKLDYQTYKGQKYVGFAVTGYLNDDRIQGVWNGKNILIKKEWGGHTWTQDELKQLFAGKEVSIEGLTSSNGNTYGVKGKLMEQTYKGKKYVGFKVVDYLNGKENTISDNDYITGTWRGKTVSIKSSWNGHIWTEEEVRNLFAGREISVYGFKSKKGSTYGVTGKLENQFYNGKKFFGFMRTGFAD</sequence>
<proteinExistence type="predicted"/>
<feature type="domain" description="Toprim" evidence="4">
    <location>
        <begin position="1"/>
        <end position="146"/>
    </location>
</feature>
<dbReference type="EMBL" id="CYZL01000001">
    <property type="protein sequence ID" value="CUN53267.1"/>
    <property type="molecule type" value="Genomic_DNA"/>
</dbReference>
<dbReference type="InterPro" id="IPR003602">
    <property type="entry name" value="Topo_IA_DNA-bd_dom"/>
</dbReference>
<feature type="domain" description="Topo IA-type catalytic" evidence="5">
    <location>
        <begin position="164"/>
        <end position="572"/>
    </location>
</feature>
<dbReference type="PANTHER" id="PTHR11390">
    <property type="entry name" value="PROKARYOTIC DNA TOPOISOMERASE"/>
    <property type="match status" value="1"/>
</dbReference>
<protein>
    <submittedName>
        <fullName evidence="6">DNA topoisomerase 3</fullName>
        <ecNumber evidence="6">5.99.1.2</ecNumber>
    </submittedName>
</protein>
<dbReference type="Gene3D" id="3.40.50.140">
    <property type="match status" value="1"/>
</dbReference>
<dbReference type="InterPro" id="IPR023406">
    <property type="entry name" value="Topo_IA_AS"/>
</dbReference>
<evidence type="ECO:0000256" key="3">
    <source>
        <dbReference type="ARBA" id="ARBA00023235"/>
    </source>
</evidence>
<dbReference type="PROSITE" id="PS50880">
    <property type="entry name" value="TOPRIM"/>
    <property type="match status" value="1"/>
</dbReference>
<evidence type="ECO:0000256" key="2">
    <source>
        <dbReference type="ARBA" id="ARBA00023125"/>
    </source>
</evidence>
<reference evidence="6 7" key="1">
    <citation type="submission" date="2015-09" db="EMBL/GenBank/DDBJ databases">
        <authorList>
            <consortium name="Pathogen Informatics"/>
        </authorList>
    </citation>
    <scope>NUCLEOTIDE SEQUENCE [LARGE SCALE GENOMIC DNA]</scope>
    <source>
        <strain evidence="6 7">2789STDY5834835</strain>
    </source>
</reference>
<dbReference type="GO" id="GO:0006310">
    <property type="term" value="P:DNA recombination"/>
    <property type="evidence" value="ECO:0007669"/>
    <property type="project" value="TreeGrafter"/>
</dbReference>
<evidence type="ECO:0000313" key="6">
    <source>
        <dbReference type="EMBL" id="CUN53267.1"/>
    </source>
</evidence>
<dbReference type="PROSITE" id="PS52039">
    <property type="entry name" value="TOPO_IA_2"/>
    <property type="match status" value="1"/>
</dbReference>
<dbReference type="AlphaFoldDB" id="A0A173XQU0"/>
<dbReference type="Proteomes" id="UP000095679">
    <property type="component" value="Unassembled WGS sequence"/>
</dbReference>
<keyword evidence="1" id="KW-0799">Topoisomerase</keyword>
<dbReference type="InterPro" id="IPR006171">
    <property type="entry name" value="TOPRIM_dom"/>
</dbReference>
<dbReference type="PRINTS" id="PR00417">
    <property type="entry name" value="PRTPISMRASEI"/>
</dbReference>
<evidence type="ECO:0000256" key="1">
    <source>
        <dbReference type="ARBA" id="ARBA00023029"/>
    </source>
</evidence>
<keyword evidence="2" id="KW-0238">DNA-binding</keyword>
<dbReference type="Pfam" id="PF01751">
    <property type="entry name" value="Toprim"/>
    <property type="match status" value="1"/>
</dbReference>
<dbReference type="GO" id="GO:0043597">
    <property type="term" value="C:cytoplasmic replication fork"/>
    <property type="evidence" value="ECO:0007669"/>
    <property type="project" value="TreeGrafter"/>
</dbReference>
<dbReference type="GO" id="GO:0006281">
    <property type="term" value="P:DNA repair"/>
    <property type="evidence" value="ECO:0007669"/>
    <property type="project" value="TreeGrafter"/>
</dbReference>
<keyword evidence="3 6" id="KW-0413">Isomerase</keyword>
<dbReference type="InterPro" id="IPR013497">
    <property type="entry name" value="Topo_IA_cen"/>
</dbReference>
<dbReference type="InterPro" id="IPR023405">
    <property type="entry name" value="Topo_IA_core_domain"/>
</dbReference>
<dbReference type="RefSeq" id="WP_055297864.1">
    <property type="nucleotide sequence ID" value="NZ_BLYK01000002.1"/>
</dbReference>
<dbReference type="Gene3D" id="2.70.20.10">
    <property type="entry name" value="Topoisomerase I, domain 3"/>
    <property type="match status" value="1"/>
</dbReference>
<accession>A0A173XQU0</accession>
<name>A0A173XQU0_9FIRM</name>
<dbReference type="CDD" id="cd00188">
    <property type="entry name" value="TOPRIM"/>
    <property type="match status" value="1"/>
</dbReference>
<evidence type="ECO:0000313" key="7">
    <source>
        <dbReference type="Proteomes" id="UP000095679"/>
    </source>
</evidence>
<dbReference type="PROSITE" id="PS00396">
    <property type="entry name" value="TOPO_IA_1"/>
    <property type="match status" value="1"/>
</dbReference>
<dbReference type="InterPro" id="IPR013824">
    <property type="entry name" value="Topo_IA_cen_sub1"/>
</dbReference>
<dbReference type="InterPro" id="IPR000380">
    <property type="entry name" value="Topo_IA"/>
</dbReference>
<organism evidence="6 7">
    <name type="scientific">Anaerobutyricum hallii</name>
    <dbReference type="NCBI Taxonomy" id="39488"/>
    <lineage>
        <taxon>Bacteria</taxon>
        <taxon>Bacillati</taxon>
        <taxon>Bacillota</taxon>
        <taxon>Clostridia</taxon>
        <taxon>Lachnospirales</taxon>
        <taxon>Lachnospiraceae</taxon>
        <taxon>Anaerobutyricum</taxon>
    </lineage>
</organism>
<evidence type="ECO:0000259" key="5">
    <source>
        <dbReference type="PROSITE" id="PS52039"/>
    </source>
</evidence>
<dbReference type="SMART" id="SM00437">
    <property type="entry name" value="TOP1Ac"/>
    <property type="match status" value="1"/>
</dbReference>
<dbReference type="InterPro" id="IPR013826">
    <property type="entry name" value="Topo_IA_cen_sub3"/>
</dbReference>
<dbReference type="Gene3D" id="1.10.460.10">
    <property type="entry name" value="Topoisomerase I, domain 2"/>
    <property type="match status" value="1"/>
</dbReference>
<evidence type="ECO:0000259" key="4">
    <source>
        <dbReference type="PROSITE" id="PS50880"/>
    </source>
</evidence>
<dbReference type="PANTHER" id="PTHR11390:SF21">
    <property type="entry name" value="DNA TOPOISOMERASE 3-ALPHA"/>
    <property type="match status" value="1"/>
</dbReference>
<dbReference type="GO" id="GO:0003917">
    <property type="term" value="F:DNA topoisomerase type I (single strand cut, ATP-independent) activity"/>
    <property type="evidence" value="ECO:0007669"/>
    <property type="project" value="InterPro"/>
</dbReference>
<dbReference type="SUPFAM" id="SSF56712">
    <property type="entry name" value="Prokaryotic type I DNA topoisomerase"/>
    <property type="match status" value="1"/>
</dbReference>
<gene>
    <name evidence="6" type="primary">topB_2</name>
    <name evidence="6" type="ORF">ERS852450_00180</name>
</gene>
<dbReference type="EC" id="5.99.1.2" evidence="6"/>
<dbReference type="InterPro" id="IPR013825">
    <property type="entry name" value="Topo_IA_cen_sub2"/>
</dbReference>
<dbReference type="Gene3D" id="1.10.290.10">
    <property type="entry name" value="Topoisomerase I, domain 4"/>
    <property type="match status" value="1"/>
</dbReference>